<dbReference type="EMBL" id="BIMN01000001">
    <property type="protein sequence ID" value="GCE63328.1"/>
    <property type="molecule type" value="Genomic_DNA"/>
</dbReference>
<evidence type="ECO:0000313" key="2">
    <source>
        <dbReference type="EMBL" id="GCE63328.1"/>
    </source>
</evidence>
<feature type="coiled-coil region" evidence="1">
    <location>
        <begin position="63"/>
        <end position="114"/>
    </location>
</feature>
<accession>A0A478FPI3</accession>
<dbReference type="AlphaFoldDB" id="A0A478FPI3"/>
<proteinExistence type="predicted"/>
<gene>
    <name evidence="2" type="ORF">MHSWG343_03170</name>
</gene>
<evidence type="ECO:0000313" key="3">
    <source>
        <dbReference type="Proteomes" id="UP000324831"/>
    </source>
</evidence>
<dbReference type="Proteomes" id="UP000324831">
    <property type="component" value="Unassembled WGS sequence"/>
</dbReference>
<organism evidence="2 3">
    <name type="scientific">Candidatus Mycoplasma haematohominis</name>
    <dbReference type="NCBI Taxonomy" id="1494318"/>
    <lineage>
        <taxon>Bacteria</taxon>
        <taxon>Bacillati</taxon>
        <taxon>Mycoplasmatota</taxon>
        <taxon>Mollicutes</taxon>
        <taxon>Mycoplasmataceae</taxon>
        <taxon>Mycoplasma</taxon>
    </lineage>
</organism>
<name>A0A478FPI3_9MOLU</name>
<protein>
    <submittedName>
        <fullName evidence="2">Uncharacterized protein</fullName>
    </submittedName>
</protein>
<keyword evidence="1" id="KW-0175">Coiled coil</keyword>
<comment type="caution">
    <text evidence="2">The sequence shown here is derived from an EMBL/GenBank/DDBJ whole genome shotgun (WGS) entry which is preliminary data.</text>
</comment>
<reference evidence="2 3" key="1">
    <citation type="submission" date="2019-01" db="EMBL/GenBank/DDBJ databases">
        <title>Draft genome sequences of Candidatus Mycoplasma haemohominis SWG34-3 identified from a patient with pyrexia, anemia and liver dysfunction.</title>
        <authorList>
            <person name="Sekizuka T."/>
            <person name="Hattori N."/>
            <person name="Katano H."/>
            <person name="Takuma T."/>
            <person name="Ito T."/>
            <person name="Arai N."/>
            <person name="Yanai R."/>
            <person name="Ishii S."/>
            <person name="Miura Y."/>
            <person name="Tokunaga T."/>
            <person name="Watanabe H."/>
            <person name="Nomura N."/>
            <person name="Eguchi J."/>
            <person name="Arai T."/>
            <person name="Hasegawa H."/>
            <person name="Nakamaki T."/>
            <person name="Wakita T."/>
            <person name="Niki Y."/>
            <person name="Kuroda M."/>
        </authorList>
    </citation>
    <scope>NUCLEOTIDE SEQUENCE [LARGE SCALE GENOMIC DNA]</scope>
    <source>
        <strain evidence="2">SWG34-3</strain>
    </source>
</reference>
<evidence type="ECO:0000256" key="1">
    <source>
        <dbReference type="SAM" id="Coils"/>
    </source>
</evidence>
<sequence length="620" mass="73817">MNNLEELADKNKNLDIAREKVASHLNIDLKEPKQEKRIEALAKLYEKYAAGIDLNGLLYNEIIEDATRLIEIYKDKQNQLNDLCSSNETFSALKVRLENINYKYKGEVDELEKRISVNQRVIYSYESKYIYDEGIDSFNRKRIKELSDKCWDNWLRALDVKKEWCNTVIGFENRKALLDISKAYIDYHILVNAEISKCFDELRKDKKEGIREYYDILSKYQLPIEKRMDFKVFLQKMIESRFSDAMEIKTILGDFADLQRKQIDDLVEEVKEQYRRDKKDIYTVINHYKQFLLNKQVLFTNESEQLVIYFKKRYIEKIDLLCSRFQMHNAEITAENRKFTKEKLDLIRKIMTEEFDIRLNNLKIEYSKKFIPLIDNFWNMEQITETSYALDEEKLNQKLKEIKIAKNLGLKGLIADFEAERDKLRQYFDKKVELVMNVSKLGVGDFDFYLKDLKEECELLCCEIVHMNARFWSKANARFNCEARKYLIKLRDQYAPYVQSWRADSKPWINEYLITNLNQELLKAVAEALRGLSPEAALYEKASKALFKFNEKTRAVLVVRDKIETEQLMLLNTLPKVNLESVIELSNIKLAELKEWCDEYWTNYNNFYNSLLVGQDEIKN</sequence>